<dbReference type="RefSeq" id="WP_204732942.1">
    <property type="nucleotide sequence ID" value="NZ_JAVDWE010000002.1"/>
</dbReference>
<accession>A0ABU1V6Z7</accession>
<dbReference type="PANTHER" id="PTHR22946">
    <property type="entry name" value="DIENELACTONE HYDROLASE DOMAIN-CONTAINING PROTEIN-RELATED"/>
    <property type="match status" value="1"/>
</dbReference>
<dbReference type="EMBL" id="JAVDWE010000002">
    <property type="protein sequence ID" value="MDR7093172.1"/>
    <property type="molecule type" value="Genomic_DNA"/>
</dbReference>
<evidence type="ECO:0000313" key="3">
    <source>
        <dbReference type="EMBL" id="MDR7093172.1"/>
    </source>
</evidence>
<reference evidence="3 4" key="1">
    <citation type="submission" date="2023-07" db="EMBL/GenBank/DDBJ databases">
        <title>Sorghum-associated microbial communities from plants grown in Nebraska, USA.</title>
        <authorList>
            <person name="Schachtman D."/>
        </authorList>
    </citation>
    <scope>NUCLEOTIDE SEQUENCE [LARGE SCALE GENOMIC DNA]</scope>
    <source>
        <strain evidence="3 4">BE240</strain>
    </source>
</reference>
<comment type="caution">
    <text evidence="3">The sequence shown here is derived from an EMBL/GenBank/DDBJ whole genome shotgun (WGS) entry which is preliminary data.</text>
</comment>
<organism evidence="3 4">
    <name type="scientific">Hydrogenophaga laconesensis</name>
    <dbReference type="NCBI Taxonomy" id="1805971"/>
    <lineage>
        <taxon>Bacteria</taxon>
        <taxon>Pseudomonadati</taxon>
        <taxon>Pseudomonadota</taxon>
        <taxon>Betaproteobacteria</taxon>
        <taxon>Burkholderiales</taxon>
        <taxon>Comamonadaceae</taxon>
        <taxon>Hydrogenophaga</taxon>
    </lineage>
</organism>
<sequence>MRWLKTGAPDAPPGVRVDAFEVLREGRRIPGLLWRPMQAHGPVALVLVQHGGSGHKGDASVLELVDALCARGLSVVAIDGLIHGDRRTLPPAGREALLQQFLAFWQTVGGERETLVADWLHVIDALGAVDGLANAVLGWCGLSMGTAYGMTVVARCPSMRAAVLGKWSATHANSRHLLSDAAQVKAATLFVQHWDDELFDRQGTLDVFSALATPDKRLVVYPGAHFGRSPEELALTVDFLVQRLRGAAQADPMAQPCLRV</sequence>
<dbReference type="PANTHER" id="PTHR22946:SF9">
    <property type="entry name" value="POLYKETIDE TRANSFERASE AF380"/>
    <property type="match status" value="1"/>
</dbReference>
<gene>
    <name evidence="3" type="ORF">J2X09_000904</name>
</gene>
<dbReference type="Gene3D" id="3.40.50.1820">
    <property type="entry name" value="alpha/beta hydrolase"/>
    <property type="match status" value="1"/>
</dbReference>
<dbReference type="Proteomes" id="UP001265550">
    <property type="component" value="Unassembled WGS sequence"/>
</dbReference>
<dbReference type="InterPro" id="IPR029058">
    <property type="entry name" value="AB_hydrolase_fold"/>
</dbReference>
<dbReference type="InterPro" id="IPR050261">
    <property type="entry name" value="FrsA_esterase"/>
</dbReference>
<keyword evidence="1 3" id="KW-0378">Hydrolase</keyword>
<evidence type="ECO:0000313" key="4">
    <source>
        <dbReference type="Proteomes" id="UP001265550"/>
    </source>
</evidence>
<feature type="domain" description="Xaa-Pro dipeptidyl-peptidase-like" evidence="2">
    <location>
        <begin position="171"/>
        <end position="226"/>
    </location>
</feature>
<dbReference type="InterPro" id="IPR000383">
    <property type="entry name" value="Xaa-Pro-like_dom"/>
</dbReference>
<dbReference type="SUPFAM" id="SSF53474">
    <property type="entry name" value="alpha/beta-Hydrolases"/>
    <property type="match status" value="1"/>
</dbReference>
<name>A0ABU1V6Z7_9BURK</name>
<keyword evidence="4" id="KW-1185">Reference proteome</keyword>
<dbReference type="Pfam" id="PF02129">
    <property type="entry name" value="Peptidase_S15"/>
    <property type="match status" value="1"/>
</dbReference>
<dbReference type="GO" id="GO:0016787">
    <property type="term" value="F:hydrolase activity"/>
    <property type="evidence" value="ECO:0007669"/>
    <property type="project" value="UniProtKB-KW"/>
</dbReference>
<evidence type="ECO:0000259" key="2">
    <source>
        <dbReference type="Pfam" id="PF02129"/>
    </source>
</evidence>
<evidence type="ECO:0000256" key="1">
    <source>
        <dbReference type="ARBA" id="ARBA00022801"/>
    </source>
</evidence>
<proteinExistence type="predicted"/>
<protein>
    <submittedName>
        <fullName evidence="3">Dienelactone hydrolase</fullName>
    </submittedName>
</protein>